<accession>A0A1Y3ASB8</accession>
<protein>
    <recommendedName>
        <fullName evidence="1">non-specific serine/threonine protein kinase</fullName>
        <ecNumber evidence="1">2.7.11.1</ecNumber>
    </recommendedName>
</protein>
<dbReference type="Proteomes" id="UP000194236">
    <property type="component" value="Unassembled WGS sequence"/>
</dbReference>
<evidence type="ECO:0000313" key="10">
    <source>
        <dbReference type="EMBL" id="OTF71339.1"/>
    </source>
</evidence>
<evidence type="ECO:0000256" key="4">
    <source>
        <dbReference type="ARBA" id="ARBA00022741"/>
    </source>
</evidence>
<feature type="non-terminal residue" evidence="10">
    <location>
        <position position="617"/>
    </location>
</feature>
<evidence type="ECO:0000256" key="7">
    <source>
        <dbReference type="ARBA" id="ARBA00047899"/>
    </source>
</evidence>
<evidence type="ECO:0000256" key="5">
    <source>
        <dbReference type="ARBA" id="ARBA00022777"/>
    </source>
</evidence>
<dbReference type="PROSITE" id="PS51424">
    <property type="entry name" value="ROC"/>
    <property type="match status" value="1"/>
</dbReference>
<sequence>SLSRSRLVQVSNTNNKNSLLGYNLGPITFRTWDFGGQREYYATHQYFLSKRAIYLVIWKITDGEKGVIGIHNWLVNIQSRAPNSPVIIVGTHYDLVKEFYPPFYANELQNMISDRYMSDAVDADKRGLPKVVASVEVSIKTRHNIRLLANIIYETAIEMRSPGGKDRLLEQKVPATYLALEEIVSILALERKSENLEPVLHADQYRQEVARMMKERYDLVFRDYSELQQATRFLHENGVLLHYEDAHLKDLYFLDPQWLCDILAHVVTIREINPFVKNGIMKTEHLLQLFKNTHNAPMDVQSYLLGLLNKFELAITWDNRTLLIPSLLPTEEQLRAGYLGWDIAIPLRSRLKIRNHLANDSWKNAIKFNFSNELSFQEFNDSQNNKVKSNDAKSETFPLCKVTAMARHNQSILRILILSYVPSGFWSRLIARVLADESVIDIVRSFYSLPSYAHNDPLLIDFLNNVKTFWYCWQTGFGLRYLDTFLLRVKEFSLINNTNLESKFVSSSTFKNYSYPYDYNRIKFYLSQRNDNKQKSKSTEWCEIDISSQSSSLIEIYLPNQTLQVETCHYQEMKNENENRFVKNSYTLEPNMEMLTKLLVIIVEHIDTLLEDWYPSL</sequence>
<organism evidence="10 11">
    <name type="scientific">Euroglyphus maynei</name>
    <name type="common">Mayne's house dust mite</name>
    <dbReference type="NCBI Taxonomy" id="6958"/>
    <lineage>
        <taxon>Eukaryota</taxon>
        <taxon>Metazoa</taxon>
        <taxon>Ecdysozoa</taxon>
        <taxon>Arthropoda</taxon>
        <taxon>Chelicerata</taxon>
        <taxon>Arachnida</taxon>
        <taxon>Acari</taxon>
        <taxon>Acariformes</taxon>
        <taxon>Sarcoptiformes</taxon>
        <taxon>Astigmata</taxon>
        <taxon>Psoroptidia</taxon>
        <taxon>Analgoidea</taxon>
        <taxon>Pyroglyphidae</taxon>
        <taxon>Pyroglyphinae</taxon>
        <taxon>Euroglyphus</taxon>
    </lineage>
</organism>
<feature type="domain" description="Roc" evidence="9">
    <location>
        <begin position="1"/>
        <end position="159"/>
    </location>
</feature>
<keyword evidence="11" id="KW-1185">Reference proteome</keyword>
<keyword evidence="4" id="KW-0547">Nucleotide-binding</keyword>
<dbReference type="EMBL" id="MUJZ01061558">
    <property type="protein sequence ID" value="OTF71339.1"/>
    <property type="molecule type" value="Genomic_DNA"/>
</dbReference>
<dbReference type="EC" id="2.7.11.1" evidence="1"/>
<dbReference type="InterPro" id="IPR027417">
    <property type="entry name" value="P-loop_NTPase"/>
</dbReference>
<proteinExistence type="predicted"/>
<gene>
    <name evidence="10" type="ORF">BLA29_003559</name>
</gene>
<dbReference type="InterPro" id="IPR032171">
    <property type="entry name" value="COR-A"/>
</dbReference>
<keyword evidence="5 10" id="KW-0418">Kinase</keyword>
<name>A0A1Y3ASB8_EURMA</name>
<dbReference type="PANTHER" id="PTHR12449:SF18">
    <property type="entry name" value="DEATH DOMAIN-CONTAINING PROTEIN"/>
    <property type="match status" value="1"/>
</dbReference>
<dbReference type="InterPro" id="IPR039788">
    <property type="entry name" value="NOL4/NOL4L"/>
</dbReference>
<dbReference type="Pfam" id="PF08477">
    <property type="entry name" value="Roc"/>
    <property type="match status" value="1"/>
</dbReference>
<dbReference type="OrthoDB" id="10252328at2759"/>
<dbReference type="Pfam" id="PF16095">
    <property type="entry name" value="COR-A"/>
    <property type="match status" value="1"/>
</dbReference>
<comment type="caution">
    <text evidence="10">The sequence shown here is derived from an EMBL/GenBank/DDBJ whole genome shotgun (WGS) entry which is preliminary data.</text>
</comment>
<dbReference type="GO" id="GO:0005524">
    <property type="term" value="F:ATP binding"/>
    <property type="evidence" value="ECO:0007669"/>
    <property type="project" value="UniProtKB-KW"/>
</dbReference>
<dbReference type="Gene3D" id="1.10.10.2200">
    <property type="match status" value="1"/>
</dbReference>
<keyword evidence="2" id="KW-0808">Transferase</keyword>
<dbReference type="SUPFAM" id="SSF52540">
    <property type="entry name" value="P-loop containing nucleoside triphosphate hydrolases"/>
    <property type="match status" value="1"/>
</dbReference>
<comment type="catalytic activity">
    <reaction evidence="7">
        <text>L-threonyl-[protein] + ATP = O-phospho-L-threonyl-[protein] + ADP + H(+)</text>
        <dbReference type="Rhea" id="RHEA:46608"/>
        <dbReference type="Rhea" id="RHEA-COMP:11060"/>
        <dbReference type="Rhea" id="RHEA-COMP:11605"/>
        <dbReference type="ChEBI" id="CHEBI:15378"/>
        <dbReference type="ChEBI" id="CHEBI:30013"/>
        <dbReference type="ChEBI" id="CHEBI:30616"/>
        <dbReference type="ChEBI" id="CHEBI:61977"/>
        <dbReference type="ChEBI" id="CHEBI:456216"/>
        <dbReference type="EC" id="2.7.11.1"/>
    </reaction>
</comment>
<feature type="non-terminal residue" evidence="10">
    <location>
        <position position="1"/>
    </location>
</feature>
<keyword evidence="6" id="KW-0067">ATP-binding</keyword>
<dbReference type="Gene3D" id="3.40.50.300">
    <property type="entry name" value="P-loop containing nucleotide triphosphate hydrolases"/>
    <property type="match status" value="1"/>
</dbReference>
<reference evidence="10 11" key="1">
    <citation type="submission" date="2017-03" db="EMBL/GenBank/DDBJ databases">
        <title>Genome Survey of Euroglyphus maynei.</title>
        <authorList>
            <person name="Arlian L.G."/>
            <person name="Morgan M.S."/>
            <person name="Rider S.D."/>
        </authorList>
    </citation>
    <scope>NUCLEOTIDE SEQUENCE [LARGE SCALE GENOMIC DNA]</scope>
    <source>
        <strain evidence="10">Arlian Lab</strain>
        <tissue evidence="10">Whole body</tissue>
    </source>
</reference>
<keyword evidence="3" id="KW-0677">Repeat</keyword>
<evidence type="ECO:0000256" key="6">
    <source>
        <dbReference type="ARBA" id="ARBA00022840"/>
    </source>
</evidence>
<dbReference type="InterPro" id="IPR020859">
    <property type="entry name" value="ROC"/>
</dbReference>
<comment type="catalytic activity">
    <reaction evidence="8">
        <text>L-seryl-[protein] + ATP = O-phospho-L-seryl-[protein] + ADP + H(+)</text>
        <dbReference type="Rhea" id="RHEA:17989"/>
        <dbReference type="Rhea" id="RHEA-COMP:9863"/>
        <dbReference type="Rhea" id="RHEA-COMP:11604"/>
        <dbReference type="ChEBI" id="CHEBI:15378"/>
        <dbReference type="ChEBI" id="CHEBI:29999"/>
        <dbReference type="ChEBI" id="CHEBI:30616"/>
        <dbReference type="ChEBI" id="CHEBI:83421"/>
        <dbReference type="ChEBI" id="CHEBI:456216"/>
        <dbReference type="EC" id="2.7.11.1"/>
    </reaction>
</comment>
<evidence type="ECO:0000313" key="11">
    <source>
        <dbReference type="Proteomes" id="UP000194236"/>
    </source>
</evidence>
<evidence type="ECO:0000256" key="8">
    <source>
        <dbReference type="ARBA" id="ARBA00048679"/>
    </source>
</evidence>
<evidence type="ECO:0000256" key="3">
    <source>
        <dbReference type="ARBA" id="ARBA00022737"/>
    </source>
</evidence>
<dbReference type="GO" id="GO:0016301">
    <property type="term" value="F:kinase activity"/>
    <property type="evidence" value="ECO:0007669"/>
    <property type="project" value="UniProtKB-KW"/>
</dbReference>
<evidence type="ECO:0000256" key="1">
    <source>
        <dbReference type="ARBA" id="ARBA00012513"/>
    </source>
</evidence>
<evidence type="ECO:0000259" key="9">
    <source>
        <dbReference type="PROSITE" id="PS51424"/>
    </source>
</evidence>
<evidence type="ECO:0000256" key="2">
    <source>
        <dbReference type="ARBA" id="ARBA00022679"/>
    </source>
</evidence>
<dbReference type="Gene3D" id="3.30.70.1390">
    <property type="entry name" value="ROC domain from the Parkinson's disease-associated leucine-rich repeat kinase 2"/>
    <property type="match status" value="1"/>
</dbReference>
<dbReference type="AlphaFoldDB" id="A0A1Y3ASB8"/>
<dbReference type="PANTHER" id="PTHR12449">
    <property type="entry name" value="DEATH DOMAIN-CONTAINING PROTEIN"/>
    <property type="match status" value="1"/>
</dbReference>